<proteinExistence type="predicted"/>
<dbReference type="OrthoDB" id="3180470at2"/>
<dbReference type="PANTHER" id="PTHR43685:SF2">
    <property type="entry name" value="GLYCOSYLTRANSFERASE 2-LIKE DOMAIN-CONTAINING PROTEIN"/>
    <property type="match status" value="1"/>
</dbReference>
<dbReference type="Proteomes" id="UP000000657">
    <property type="component" value="Chromosome"/>
</dbReference>
<feature type="domain" description="Glycosyltransferase 2-like" evidence="1">
    <location>
        <begin position="192"/>
        <end position="305"/>
    </location>
</feature>
<keyword evidence="3" id="KW-1185">Reference proteome</keyword>
<dbReference type="EMBL" id="CT573213">
    <property type="protein sequence ID" value="CAJ64741.1"/>
    <property type="molecule type" value="Genomic_DNA"/>
</dbReference>
<dbReference type="InterPro" id="IPR029044">
    <property type="entry name" value="Nucleotide-diphossugar_trans"/>
</dbReference>
<dbReference type="PANTHER" id="PTHR43685">
    <property type="entry name" value="GLYCOSYLTRANSFERASE"/>
    <property type="match status" value="1"/>
</dbReference>
<evidence type="ECO:0000259" key="1">
    <source>
        <dbReference type="Pfam" id="PF00535"/>
    </source>
</evidence>
<evidence type="ECO:0000313" key="2">
    <source>
        <dbReference type="EMBL" id="CAJ64741.1"/>
    </source>
</evidence>
<dbReference type="KEGG" id="fal:FRAAL6117"/>
<dbReference type="SUPFAM" id="SSF53448">
    <property type="entry name" value="Nucleotide-diphospho-sugar transferases"/>
    <property type="match status" value="1"/>
</dbReference>
<evidence type="ECO:0000313" key="3">
    <source>
        <dbReference type="Proteomes" id="UP000000657"/>
    </source>
</evidence>
<dbReference type="CAZy" id="GT2">
    <property type="family name" value="Glycosyltransferase Family 2"/>
</dbReference>
<organism evidence="2 3">
    <name type="scientific">Frankia alni (strain DSM 45986 / CECT 9034 / ACN14a)</name>
    <dbReference type="NCBI Taxonomy" id="326424"/>
    <lineage>
        <taxon>Bacteria</taxon>
        <taxon>Bacillati</taxon>
        <taxon>Actinomycetota</taxon>
        <taxon>Actinomycetes</taxon>
        <taxon>Frankiales</taxon>
        <taxon>Frankiaceae</taxon>
        <taxon>Frankia</taxon>
    </lineage>
</organism>
<sequence length="517" mass="55273">MCGQEHIPAAIKADSLATPARVDDASIPSPAVIPSPSADALVINASSSAAGTPAILSGTAAQPGPRPAPARRLLTTLAAWYRLAVLCSRVQGRHRVVGQEPDAGQPVRIAEYELTTALLTARAALGRPQATFGEVRVLVRCHGIPVGQLEIPDSGDANAVEIPLMVKKQGLDQHECSHTWPVSVQERRSPASVVIPTRDRPASLDRLITSLRAVAATDIEFLIVDNAPATAATRDLVEAVGRADGRFRYLCEPRRGAARARNTGLAAAGGRAIAFLDDDTQVDQHWLPAILSGFDAADNVGCVTGLVLPDELTTSAQIWFEQYGGFGKGFERRVYDRWTRGSALYPYAAGAFGSGNNVAFDADTVRALGGFNEILGPGTPTHAGEDLELFTRTIRSGHRIVYEPSAIVYHTHRQQYGELLDQLRNYGTGLSAMLLAQATASPRELLEIMRRVPAGLLFLLLPRSSKNVSRGPRFPAELVLTEVLGIASGPFAFARARRAQLGGGDRSRSGEAEDHAR</sequence>
<dbReference type="InterPro" id="IPR050834">
    <property type="entry name" value="Glycosyltransf_2"/>
</dbReference>
<accession>Q0RCT3</accession>
<dbReference type="HOGENOM" id="CLU_025996_19_9_11"/>
<dbReference type="Gene3D" id="3.90.550.10">
    <property type="entry name" value="Spore Coat Polysaccharide Biosynthesis Protein SpsA, Chain A"/>
    <property type="match status" value="1"/>
</dbReference>
<dbReference type="RefSeq" id="WP_011607168.1">
    <property type="nucleotide sequence ID" value="NC_008278.1"/>
</dbReference>
<reference evidence="2 3" key="1">
    <citation type="journal article" date="2007" name="Genome Res.">
        <title>Genome characteristics of facultatively symbiotic Frankia sp. strains reflect host range and host plant biogeography.</title>
        <authorList>
            <person name="Normand P."/>
            <person name="Lapierre P."/>
            <person name="Tisa L.S."/>
            <person name="Gogarten J.P."/>
            <person name="Alloisio N."/>
            <person name="Bagnarol E."/>
            <person name="Bassi C.A."/>
            <person name="Berry A.M."/>
            <person name="Bickhart D.M."/>
            <person name="Choisne N."/>
            <person name="Couloux A."/>
            <person name="Cournoyer B."/>
            <person name="Cruveiller S."/>
            <person name="Daubin V."/>
            <person name="Demange N."/>
            <person name="Francino M.P."/>
            <person name="Goltsman E."/>
            <person name="Huang Y."/>
            <person name="Kopp O.R."/>
            <person name="Labarre L."/>
            <person name="Lapidus A."/>
            <person name="Lavire C."/>
            <person name="Marechal J."/>
            <person name="Martinez M."/>
            <person name="Mastronunzio J.E."/>
            <person name="Mullin B.C."/>
            <person name="Niemann J."/>
            <person name="Pujic P."/>
            <person name="Rawnsley T."/>
            <person name="Rouy Z."/>
            <person name="Schenowitz C."/>
            <person name="Sellstedt A."/>
            <person name="Tavares F."/>
            <person name="Tomkins J.P."/>
            <person name="Vallenet D."/>
            <person name="Valverde C."/>
            <person name="Wall L.G."/>
            <person name="Wang Y."/>
            <person name="Medigue C."/>
            <person name="Benson D.R."/>
        </authorList>
    </citation>
    <scope>NUCLEOTIDE SEQUENCE [LARGE SCALE GENOMIC DNA]</scope>
    <source>
        <strain evidence="3">DSM 45986 / CECT 9034 / ACN14a</strain>
    </source>
</reference>
<dbReference type="STRING" id="326424.FRAAL6117"/>
<gene>
    <name evidence="2" type="ordered locus">FRAAL6117</name>
</gene>
<protein>
    <submittedName>
        <fullName evidence="2">Glycosyltransferase protein</fullName>
    </submittedName>
</protein>
<name>Q0RCT3_FRAAA</name>
<dbReference type="AlphaFoldDB" id="Q0RCT3"/>
<dbReference type="InterPro" id="IPR001173">
    <property type="entry name" value="Glyco_trans_2-like"/>
</dbReference>
<dbReference type="Pfam" id="PF00535">
    <property type="entry name" value="Glycos_transf_2"/>
    <property type="match status" value="1"/>
</dbReference>
<dbReference type="GO" id="GO:0016740">
    <property type="term" value="F:transferase activity"/>
    <property type="evidence" value="ECO:0007669"/>
    <property type="project" value="UniProtKB-KW"/>
</dbReference>
<dbReference type="eggNOG" id="COG1216">
    <property type="taxonomic scope" value="Bacteria"/>
</dbReference>